<dbReference type="InterPro" id="IPR044822">
    <property type="entry name" value="Myb_DNA-bind_4"/>
</dbReference>
<keyword evidence="4" id="KW-1185">Reference proteome</keyword>
<dbReference type="Pfam" id="PF13837">
    <property type="entry name" value="Myb_DNA-bind_4"/>
    <property type="match status" value="1"/>
</dbReference>
<evidence type="ECO:0000313" key="4">
    <source>
        <dbReference type="Proteomes" id="UP001228049"/>
    </source>
</evidence>
<accession>A0AAD9EXA1</accession>
<evidence type="ECO:0000313" key="3">
    <source>
        <dbReference type="EMBL" id="KAK1877415.1"/>
    </source>
</evidence>
<evidence type="ECO:0000256" key="1">
    <source>
        <dbReference type="SAM" id="MobiDB-lite"/>
    </source>
</evidence>
<organism evidence="3 4">
    <name type="scientific">Dissostichus eleginoides</name>
    <name type="common">Patagonian toothfish</name>
    <name type="synonym">Dissostichus amissus</name>
    <dbReference type="NCBI Taxonomy" id="100907"/>
    <lineage>
        <taxon>Eukaryota</taxon>
        <taxon>Metazoa</taxon>
        <taxon>Chordata</taxon>
        <taxon>Craniata</taxon>
        <taxon>Vertebrata</taxon>
        <taxon>Euteleostomi</taxon>
        <taxon>Actinopterygii</taxon>
        <taxon>Neopterygii</taxon>
        <taxon>Teleostei</taxon>
        <taxon>Neoteleostei</taxon>
        <taxon>Acanthomorphata</taxon>
        <taxon>Eupercaria</taxon>
        <taxon>Perciformes</taxon>
        <taxon>Notothenioidei</taxon>
        <taxon>Nototheniidae</taxon>
        <taxon>Dissostichus</taxon>
    </lineage>
</organism>
<dbReference type="PANTHER" id="PTHR47595:SF1">
    <property type="entry name" value="MYB_SANT-LIKE DNA-BINDING DOMAIN-CONTAINING PROTEIN"/>
    <property type="match status" value="1"/>
</dbReference>
<feature type="domain" description="Myb/SANT-like DNA-binding" evidence="2">
    <location>
        <begin position="2"/>
        <end position="58"/>
    </location>
</feature>
<dbReference type="EMBL" id="JASDAP010000027">
    <property type="protein sequence ID" value="KAK1877415.1"/>
    <property type="molecule type" value="Genomic_DNA"/>
</dbReference>
<reference evidence="3" key="1">
    <citation type="submission" date="2023-04" db="EMBL/GenBank/DDBJ databases">
        <title>Chromosome-level genome of Chaenocephalus aceratus.</title>
        <authorList>
            <person name="Park H."/>
        </authorList>
    </citation>
    <scope>NUCLEOTIDE SEQUENCE</scope>
    <source>
        <strain evidence="3">DE</strain>
        <tissue evidence="3">Muscle</tissue>
    </source>
</reference>
<dbReference type="PANTHER" id="PTHR47595">
    <property type="entry name" value="HEAT SHOCK 70 KDA PROTEIN 14"/>
    <property type="match status" value="1"/>
</dbReference>
<proteinExistence type="predicted"/>
<evidence type="ECO:0000259" key="2">
    <source>
        <dbReference type="Pfam" id="PF13837"/>
    </source>
</evidence>
<feature type="compositionally biased region" description="Basic and acidic residues" evidence="1">
    <location>
        <begin position="135"/>
        <end position="176"/>
    </location>
</feature>
<dbReference type="AlphaFoldDB" id="A0AAD9EXA1"/>
<sequence>MFERCSAKSLDLRIVHSARACRIKIKKLKQNYKKIKDYNNKSGNDRKTSKSYDRLDALLGHRPSFSGTASTVDSGTMVWEAAQTADSVASDHDHDEGEAGQLSGLETSELSPPDRNSSACSSPFPPTKRKVLTRQMERQDEVSAQRHERQDELSERCQERQDELSERRQERQDERQTSFQNGFLEVLSQLVKANRSSSL</sequence>
<feature type="compositionally biased region" description="Polar residues" evidence="1">
    <location>
        <begin position="104"/>
        <end position="121"/>
    </location>
</feature>
<name>A0AAD9EXA1_DISEL</name>
<gene>
    <name evidence="3" type="ORF">KUDE01_002726</name>
</gene>
<feature type="region of interest" description="Disordered" evidence="1">
    <location>
        <begin position="84"/>
        <end position="183"/>
    </location>
</feature>
<protein>
    <submittedName>
        <fullName evidence="3">Trihelix transcription factor GTL2</fullName>
    </submittedName>
</protein>
<comment type="caution">
    <text evidence="3">The sequence shown here is derived from an EMBL/GenBank/DDBJ whole genome shotgun (WGS) entry which is preliminary data.</text>
</comment>
<dbReference type="Proteomes" id="UP001228049">
    <property type="component" value="Unassembled WGS sequence"/>
</dbReference>